<evidence type="ECO:0000259" key="1">
    <source>
        <dbReference type="PROSITE" id="PS50097"/>
    </source>
</evidence>
<proteinExistence type="predicted"/>
<reference evidence="2" key="1">
    <citation type="submission" date="2021-12" db="EMBL/GenBank/DDBJ databases">
        <title>Comparative genomics, transcriptomics and evolutionary studies reveal genomic signatures of adaptation to plant cell wall in hemibiotrophic fungi.</title>
        <authorList>
            <consortium name="DOE Joint Genome Institute"/>
            <person name="Baroncelli R."/>
            <person name="Diaz J.F."/>
            <person name="Benocci T."/>
            <person name="Peng M."/>
            <person name="Battaglia E."/>
            <person name="Haridas S."/>
            <person name="Andreopoulos W."/>
            <person name="Labutti K."/>
            <person name="Pangilinan J."/>
            <person name="Floch G.L."/>
            <person name="Makela M.R."/>
            <person name="Henrissat B."/>
            <person name="Grigoriev I.V."/>
            <person name="Crouch J.A."/>
            <person name="De Vries R.P."/>
            <person name="Sukno S.A."/>
            <person name="Thon M.R."/>
        </authorList>
    </citation>
    <scope>NUCLEOTIDE SEQUENCE</scope>
    <source>
        <strain evidence="2">CBS 112980</strain>
    </source>
</reference>
<gene>
    <name evidence="2" type="ORF">BDZ83DRAFT_638801</name>
</gene>
<accession>A0AAD8UCQ0</accession>
<feature type="domain" description="BTB" evidence="1">
    <location>
        <begin position="28"/>
        <end position="73"/>
    </location>
</feature>
<dbReference type="PROSITE" id="PS50097">
    <property type="entry name" value="BTB"/>
    <property type="match status" value="1"/>
</dbReference>
<dbReference type="EMBL" id="JAHMHS010000150">
    <property type="protein sequence ID" value="KAK1712236.1"/>
    <property type="molecule type" value="Genomic_DNA"/>
</dbReference>
<dbReference type="RefSeq" id="XP_060359354.1">
    <property type="nucleotide sequence ID" value="XM_060509382.1"/>
</dbReference>
<dbReference type="Gene3D" id="3.30.710.10">
    <property type="entry name" value="Potassium Channel Kv1.1, Chain A"/>
    <property type="match status" value="1"/>
</dbReference>
<sequence>MGKKVKRMAESKTLLKEIAELFNKSDHADVKIRIGEFELPAHGLVLAAHSPYFKNALKGNFQESESKTFEFREGSAHAERSDCFTPSCKLCGHEATESLSSGFHQR</sequence>
<dbReference type="InterPro" id="IPR011333">
    <property type="entry name" value="SKP1/BTB/POZ_sf"/>
</dbReference>
<name>A0AAD8UCQ0_GLOAC</name>
<keyword evidence="3" id="KW-1185">Reference proteome</keyword>
<dbReference type="Pfam" id="PF00651">
    <property type="entry name" value="BTB"/>
    <property type="match status" value="1"/>
</dbReference>
<dbReference type="InterPro" id="IPR000210">
    <property type="entry name" value="BTB/POZ_dom"/>
</dbReference>
<dbReference type="GeneID" id="85393281"/>
<dbReference type="AlphaFoldDB" id="A0AAD8UCQ0"/>
<evidence type="ECO:0000313" key="3">
    <source>
        <dbReference type="Proteomes" id="UP001244207"/>
    </source>
</evidence>
<evidence type="ECO:0000313" key="2">
    <source>
        <dbReference type="EMBL" id="KAK1712236.1"/>
    </source>
</evidence>
<dbReference type="Proteomes" id="UP001244207">
    <property type="component" value="Unassembled WGS sequence"/>
</dbReference>
<organism evidence="2 3">
    <name type="scientific">Glomerella acutata</name>
    <name type="common">Colletotrichum acutatum</name>
    <dbReference type="NCBI Taxonomy" id="27357"/>
    <lineage>
        <taxon>Eukaryota</taxon>
        <taxon>Fungi</taxon>
        <taxon>Dikarya</taxon>
        <taxon>Ascomycota</taxon>
        <taxon>Pezizomycotina</taxon>
        <taxon>Sordariomycetes</taxon>
        <taxon>Hypocreomycetidae</taxon>
        <taxon>Glomerellales</taxon>
        <taxon>Glomerellaceae</taxon>
        <taxon>Colletotrichum</taxon>
        <taxon>Colletotrichum acutatum species complex</taxon>
    </lineage>
</organism>
<dbReference type="CDD" id="cd18186">
    <property type="entry name" value="BTB_POZ_ZBTB_KLHL-like"/>
    <property type="match status" value="1"/>
</dbReference>
<comment type="caution">
    <text evidence="2">The sequence shown here is derived from an EMBL/GenBank/DDBJ whole genome shotgun (WGS) entry which is preliminary data.</text>
</comment>
<protein>
    <recommendedName>
        <fullName evidence="1">BTB domain-containing protein</fullName>
    </recommendedName>
</protein>
<dbReference type="SUPFAM" id="SSF54695">
    <property type="entry name" value="POZ domain"/>
    <property type="match status" value="1"/>
</dbReference>